<protein>
    <submittedName>
        <fullName evidence="1">Uncharacterized protein</fullName>
    </submittedName>
</protein>
<proteinExistence type="predicted"/>
<dbReference type="AlphaFoldDB" id="A0A1I0PBU0"/>
<organism evidence="1 2">
    <name type="scientific">Chryseobacterium wanjuense</name>
    <dbReference type="NCBI Taxonomy" id="356305"/>
    <lineage>
        <taxon>Bacteria</taxon>
        <taxon>Pseudomonadati</taxon>
        <taxon>Bacteroidota</taxon>
        <taxon>Flavobacteriia</taxon>
        <taxon>Flavobacteriales</taxon>
        <taxon>Weeksellaceae</taxon>
        <taxon>Chryseobacterium group</taxon>
        <taxon>Chryseobacterium</taxon>
    </lineage>
</organism>
<dbReference type="STRING" id="356305.SAMN05421841_1083"/>
<dbReference type="Proteomes" id="UP000199469">
    <property type="component" value="Unassembled WGS sequence"/>
</dbReference>
<reference evidence="2" key="1">
    <citation type="submission" date="2016-10" db="EMBL/GenBank/DDBJ databases">
        <authorList>
            <person name="Varghese N."/>
            <person name="Submissions S."/>
        </authorList>
    </citation>
    <scope>NUCLEOTIDE SEQUENCE [LARGE SCALE GENOMIC DNA]</scope>
    <source>
        <strain evidence="2">DSM 17724</strain>
    </source>
</reference>
<evidence type="ECO:0000313" key="2">
    <source>
        <dbReference type="Proteomes" id="UP000199469"/>
    </source>
</evidence>
<keyword evidence="2" id="KW-1185">Reference proteome</keyword>
<gene>
    <name evidence="1" type="ORF">SAMN05421841_1083</name>
</gene>
<sequence>MFNFLLECFDEVNIIDSLATQEIRGEEKTDIELGKSPHYWREIKNSKSSSYYYDLRKSYNNLLRKYNLDTIKLELRDLLVAKFQSLIGGSRDVE</sequence>
<dbReference type="EMBL" id="FOIU01000001">
    <property type="protein sequence ID" value="SEW11052.1"/>
    <property type="molecule type" value="Genomic_DNA"/>
</dbReference>
<accession>A0A1I0PBU0</accession>
<name>A0A1I0PBU0_9FLAO</name>
<evidence type="ECO:0000313" key="1">
    <source>
        <dbReference type="EMBL" id="SEW11052.1"/>
    </source>
</evidence>